<protein>
    <submittedName>
        <fullName evidence="2">N-acetylgalactosaminyl-diphosphoundecaprenol glucuronosyltransferase</fullName>
    </submittedName>
</protein>
<dbReference type="EMBL" id="UOGF01000103">
    <property type="protein sequence ID" value="VAX33235.1"/>
    <property type="molecule type" value="Genomic_DNA"/>
</dbReference>
<dbReference type="SUPFAM" id="SSF53448">
    <property type="entry name" value="Nucleotide-diphospho-sugar transferases"/>
    <property type="match status" value="1"/>
</dbReference>
<dbReference type="InterPro" id="IPR050834">
    <property type="entry name" value="Glycosyltransf_2"/>
</dbReference>
<dbReference type="InterPro" id="IPR001173">
    <property type="entry name" value="Glyco_trans_2-like"/>
</dbReference>
<evidence type="ECO:0000259" key="1">
    <source>
        <dbReference type="Pfam" id="PF00535"/>
    </source>
</evidence>
<keyword evidence="2" id="KW-0808">Transferase</keyword>
<reference evidence="2" key="1">
    <citation type="submission" date="2018-06" db="EMBL/GenBank/DDBJ databases">
        <authorList>
            <person name="Zhirakovskaya E."/>
        </authorList>
    </citation>
    <scope>NUCLEOTIDE SEQUENCE</scope>
</reference>
<name>A0A3B1DNG0_9ZZZZ</name>
<gene>
    <name evidence="2" type="ORF">MNBD_NITROSPIRAE01-1690</name>
</gene>
<dbReference type="PANTHER" id="PTHR43685">
    <property type="entry name" value="GLYCOSYLTRANSFERASE"/>
    <property type="match status" value="1"/>
</dbReference>
<dbReference type="GO" id="GO:0016740">
    <property type="term" value="F:transferase activity"/>
    <property type="evidence" value="ECO:0007669"/>
    <property type="project" value="UniProtKB-KW"/>
</dbReference>
<proteinExistence type="predicted"/>
<dbReference type="Pfam" id="PF00535">
    <property type="entry name" value="Glycos_transf_2"/>
    <property type="match status" value="1"/>
</dbReference>
<dbReference type="InterPro" id="IPR029044">
    <property type="entry name" value="Nucleotide-diphossugar_trans"/>
</dbReference>
<evidence type="ECO:0000313" key="2">
    <source>
        <dbReference type="EMBL" id="VAX33235.1"/>
    </source>
</evidence>
<feature type="domain" description="Glycosyltransferase 2-like" evidence="1">
    <location>
        <begin position="20"/>
        <end position="132"/>
    </location>
</feature>
<sequence length="292" mass="33445">MNKASDFSKQAQKNKLESISVIIPVFNRKHLISRALHSVLKQTLPVHEIIVIDDGSTDGVGEMLYKKFPQVQWIQQNRQGVSAARNRGIRRATGDCIALLDADDAWLPDKLSRQISALNADHESPLCHTNEIWIRNGVRVNPMKKHEKKGGWIFQHCLPHCTISPSSSLMKRDLFKTVGYFDETLPVCEDYDLWLKVSARYPVLFIETALSIKYGGHDDQLSKQYWGMDRFRVQALDQILSENVLKKIDQQAAYRTLHQKCRLLIKGAIKHQNQSLQNDCESILKRHPLPEA</sequence>
<organism evidence="2">
    <name type="scientific">hydrothermal vent metagenome</name>
    <dbReference type="NCBI Taxonomy" id="652676"/>
    <lineage>
        <taxon>unclassified sequences</taxon>
        <taxon>metagenomes</taxon>
        <taxon>ecological metagenomes</taxon>
    </lineage>
</organism>
<dbReference type="PANTHER" id="PTHR43685:SF2">
    <property type="entry name" value="GLYCOSYLTRANSFERASE 2-LIKE DOMAIN-CONTAINING PROTEIN"/>
    <property type="match status" value="1"/>
</dbReference>
<accession>A0A3B1DNG0</accession>
<dbReference type="Gene3D" id="3.90.550.10">
    <property type="entry name" value="Spore Coat Polysaccharide Biosynthesis Protein SpsA, Chain A"/>
    <property type="match status" value="1"/>
</dbReference>
<dbReference type="AlphaFoldDB" id="A0A3B1DNG0"/>